<proteinExistence type="predicted"/>
<evidence type="ECO:0000313" key="2">
    <source>
        <dbReference type="EMBL" id="CED90637.1"/>
    </source>
</evidence>
<reference evidence="2" key="1">
    <citation type="submission" date="2014-07" db="EMBL/GenBank/DDBJ databases">
        <authorList>
            <person name="Zhang J.E."/>
            <person name="Yang H."/>
            <person name="Guo J."/>
            <person name="Deng Z."/>
            <person name="Luo H."/>
            <person name="Luo M."/>
            <person name="Zhao B."/>
        </authorList>
    </citation>
    <scope>NUCLEOTIDE SEQUENCE</scope>
    <source>
        <strain evidence="2">AM4</strain>
    </source>
</reference>
<dbReference type="EMBL" id="LK995480">
    <property type="protein sequence ID" value="CED90637.1"/>
    <property type="molecule type" value="Genomic_DNA"/>
</dbReference>
<feature type="non-terminal residue" evidence="2">
    <location>
        <position position="189"/>
    </location>
</feature>
<dbReference type="Pfam" id="PF26526">
    <property type="entry name" value="DUF8175"/>
    <property type="match status" value="1"/>
</dbReference>
<name>A0A1L7R9W8_9ACTO</name>
<feature type="domain" description="DUF8175" evidence="1">
    <location>
        <begin position="6"/>
        <end position="181"/>
    </location>
</feature>
<organism evidence="2">
    <name type="scientific">Actinomyces succiniciruminis</name>
    <dbReference type="NCBI Taxonomy" id="1522002"/>
    <lineage>
        <taxon>Bacteria</taxon>
        <taxon>Bacillati</taxon>
        <taxon>Actinomycetota</taxon>
        <taxon>Actinomycetes</taxon>
        <taxon>Actinomycetales</taxon>
        <taxon>Actinomycetaceae</taxon>
        <taxon>Actinomyces</taxon>
    </lineage>
</organism>
<gene>
    <name evidence="2" type="ORF">AAM4_0805</name>
</gene>
<sequence>ASVESSAASVDGDVSVCGLGAGDQGEPTGALGVSTIQITDDLAVPDVAGVGPGITDDGGITRCFAHSPTGATVAAYNAIKWISSNQRLDEVTQELLADGSDKDRMAKEVEQTWDGSTTTPVSVWGYKTEIRSADEVVVTLAVTQTGVTTRPVAWPMVMVWEHGDWKVKPPSTASWGQEQIEGTVYSAGY</sequence>
<protein>
    <recommendedName>
        <fullName evidence="1">DUF8175 domain-containing protein</fullName>
    </recommendedName>
</protein>
<evidence type="ECO:0000259" key="1">
    <source>
        <dbReference type="Pfam" id="PF26526"/>
    </source>
</evidence>
<feature type="non-terminal residue" evidence="2">
    <location>
        <position position="1"/>
    </location>
</feature>
<accession>A0A1L7R9W8</accession>
<dbReference type="InterPro" id="IPR058488">
    <property type="entry name" value="DUF8175"/>
</dbReference>
<dbReference type="AlphaFoldDB" id="A0A1L7R9W8"/>